<sequence length="1424" mass="156894">MPLLKRKEWTLNPSPIDLKASDEVFIVRFTGEVFCDYDSYLTAMHKYMSKQWQCKFTGKSNLTYLEAVEEERKSAELLKEFPMEIEESCIRSVHHSIYKLEDLITFILEKQKPGKENEVASETTGIKRPTLTKRVLKRWIQEVATCTEGLWTVSPHHIQKYHLEISPSEEVQCRLHELRQKAVRTPRGAGHAGGSPGSNDAPTSPASPALEPPASKKSGQEKLQVLLSLQDEEKKLRPNSAKYAAFYVLKSVGVSGATAEDIIRLSTERGLKQDWSSNGLSTLKGVLRSEITFAKVCGGPKIMYALRAMPGVVPLPEAEPKPPKGSLNLTATQGHPLPGSNPSISSVAGLQPSSALATLNAGDTRAEALSSEAAPDLVDPMAKAERTMMQCRQAVERHRETVEAKEKLHVEMKAKVAAEVAALKSPSRAAGTPSSPVAVAGSVLPGSTASPSAASPSFELPSEFKSYNGPSDDRKGFLAWKKSRADMLEVLERRKEEYQLEQRRLRVKNSAGKREAEQQLQTVALQLEQAKKGLAASVLACRDAEKAVERERQRKYVREGKEREKIERDRERERIRQEMEKRRNDPLLSRKFPVDDLELLFLKRDKALAEGLSLPAPDVKLPSEPECALSTKEGRILADLMMSADFLQQFSKQLGLPLKSQLGHGELAASITALISEGKAGCNAPTPQLTLLPTVFQKLLSALIKERHVAKEAGRQEARWEAVLSESTWLEVLRRFLLSSDNSKDMIQLVVEVGKCELEDIPRETYAQLLRLLVDEAMSCESVREVLASRMEEATEVVTTMRSDIAEDKKRIREIEEEVREVKKKKREEELAASQAKVAKMSGSGSEGTGDKKILNAAATSSNAEEEPSFELPEHLKSWKGDAQDRKGMLEWRQQQQKARAKLDQEKARWEAERRAREKAKEAEMKAEAEEERKREKERRSLEESIQSKQEALEKALERLALRRSPLGSDRHGRQYWWSVGGYCSGLLVLESQEDQWKLLDQEDQIKMLMDSLDLQGIRECELHKALTHAMPALLSVVKRVTAGPPQPDGGKAAGEREVAGDEAAGSGKGSGTGSSGSRMKEKAPKGLPPERVQPSRRGKPVDLTEGSAAAAAAAAAAKIPAAATGAGKKRGRGEAQEEEKEEMIQADLLGPAQQGLKYQSLQHAFQHLCKLAGMAAAAKAPGPTGGWRSWRSKVQKQQEGGIDQAWAAGIVVEEERYGGMEQLRSDDATAAAVSEEKLQFRKDLLLCGARLLELEELLCEVTGDTEVQAKLMEKEETAGGKEGADGSDENGEGDKVVGEDEEVVMQEEEGEGQDKAAANEVIAQGSRHYHHDRPGMAAAAQSMGVVVADVEEGVDSDSDEPEVGHSKTLPLVWRSRVERSSWRACVRAAVTAPRMAYCAAVLTFVSEGPLKAYTSRNKVNRKK</sequence>
<feature type="region of interest" description="Disordered" evidence="5">
    <location>
        <begin position="1274"/>
        <end position="1297"/>
    </location>
</feature>
<dbReference type="GO" id="GO:0005634">
    <property type="term" value="C:nucleus"/>
    <property type="evidence" value="ECO:0007669"/>
    <property type="project" value="UniProtKB-SubCell"/>
</dbReference>
<feature type="compositionally biased region" description="Basic and acidic residues" evidence="5">
    <location>
        <begin position="1274"/>
        <end position="1285"/>
    </location>
</feature>
<dbReference type="Pfam" id="PF10537">
    <property type="entry name" value="WAC_Acf1_DNA_bd"/>
    <property type="match status" value="1"/>
</dbReference>
<gene>
    <name evidence="7" type="ORF">CEUSTIGMA_g11478.t1</name>
</gene>
<feature type="region of interest" description="Disordered" evidence="5">
    <location>
        <begin position="446"/>
        <end position="466"/>
    </location>
</feature>
<feature type="compositionally biased region" description="Basic and acidic residues" evidence="5">
    <location>
        <begin position="914"/>
        <end position="943"/>
    </location>
</feature>
<feature type="coiled-coil region" evidence="4">
    <location>
        <begin position="381"/>
        <end position="415"/>
    </location>
</feature>
<feature type="compositionally biased region" description="Low complexity" evidence="5">
    <location>
        <begin position="446"/>
        <end position="457"/>
    </location>
</feature>
<dbReference type="STRING" id="1157962.A0A250XLV4"/>
<dbReference type="InterPro" id="IPR053271">
    <property type="entry name" value="DDT_domain"/>
</dbReference>
<feature type="region of interest" description="Disordered" evidence="5">
    <location>
        <begin position="1120"/>
        <end position="1141"/>
    </location>
</feature>
<dbReference type="Proteomes" id="UP000232323">
    <property type="component" value="Unassembled WGS sequence"/>
</dbReference>
<dbReference type="InterPro" id="IPR013136">
    <property type="entry name" value="WSTF_Acf1_Cbp146"/>
</dbReference>
<organism evidence="7 8">
    <name type="scientific">Chlamydomonas eustigma</name>
    <dbReference type="NCBI Taxonomy" id="1157962"/>
    <lineage>
        <taxon>Eukaryota</taxon>
        <taxon>Viridiplantae</taxon>
        <taxon>Chlorophyta</taxon>
        <taxon>core chlorophytes</taxon>
        <taxon>Chlorophyceae</taxon>
        <taxon>CS clade</taxon>
        <taxon>Chlamydomonadales</taxon>
        <taxon>Chlamydomonadaceae</taxon>
        <taxon>Chlamydomonas</taxon>
    </lineage>
</organism>
<dbReference type="EMBL" id="BEGY01000114">
    <property type="protein sequence ID" value="GAX84054.1"/>
    <property type="molecule type" value="Genomic_DNA"/>
</dbReference>
<feature type="coiled-coil region" evidence="4">
    <location>
        <begin position="481"/>
        <end position="533"/>
    </location>
</feature>
<dbReference type="InterPro" id="IPR028941">
    <property type="entry name" value="WHIM2_dom"/>
</dbReference>
<comment type="subcellular location">
    <subcellularLocation>
        <location evidence="1 3">Nucleus</location>
    </subcellularLocation>
</comment>
<evidence type="ECO:0000259" key="6">
    <source>
        <dbReference type="PROSITE" id="PS51136"/>
    </source>
</evidence>
<feature type="region of interest" description="Disordered" evidence="5">
    <location>
        <begin position="1045"/>
        <end position="1107"/>
    </location>
</feature>
<feature type="region of interest" description="Disordered" evidence="5">
    <location>
        <begin position="914"/>
        <end position="947"/>
    </location>
</feature>
<keyword evidence="2 3" id="KW-0539">Nucleus</keyword>
<keyword evidence="8" id="KW-1185">Reference proteome</keyword>
<keyword evidence="4" id="KW-0175">Coiled coil</keyword>
<evidence type="ECO:0000256" key="5">
    <source>
        <dbReference type="SAM" id="MobiDB-lite"/>
    </source>
</evidence>
<protein>
    <recommendedName>
        <fullName evidence="6">WAC domain-containing protein</fullName>
    </recommendedName>
</protein>
<dbReference type="PANTHER" id="PTHR15546:SF2">
    <property type="entry name" value="DDT DOMAIN-CONTAINING PROTEIN DDB_G0282237"/>
    <property type="match status" value="1"/>
</dbReference>
<reference evidence="7 8" key="1">
    <citation type="submission" date="2017-08" db="EMBL/GenBank/DDBJ databases">
        <title>Acidophilic green algal genome provides insights into adaptation to an acidic environment.</title>
        <authorList>
            <person name="Hirooka S."/>
            <person name="Hirose Y."/>
            <person name="Kanesaki Y."/>
            <person name="Higuchi S."/>
            <person name="Fujiwara T."/>
            <person name="Onuma R."/>
            <person name="Era A."/>
            <person name="Ohbayashi R."/>
            <person name="Uzuka A."/>
            <person name="Nozaki H."/>
            <person name="Yoshikawa H."/>
            <person name="Miyagishima S.Y."/>
        </authorList>
    </citation>
    <scope>NUCLEOTIDE SEQUENCE [LARGE SCALE GENOMIC DNA]</scope>
    <source>
        <strain evidence="7 8">NIES-2499</strain>
    </source>
</reference>
<evidence type="ECO:0000256" key="2">
    <source>
        <dbReference type="ARBA" id="ARBA00023242"/>
    </source>
</evidence>
<dbReference type="Pfam" id="PF15613">
    <property type="entry name" value="WSD"/>
    <property type="match status" value="1"/>
</dbReference>
<feature type="domain" description="WAC" evidence="6">
    <location>
        <begin position="22"/>
        <end position="133"/>
    </location>
</feature>
<feature type="coiled-coil region" evidence="4">
    <location>
        <begin position="798"/>
        <end position="832"/>
    </location>
</feature>
<dbReference type="PANTHER" id="PTHR15546">
    <property type="entry name" value="BROMODOMAIN ADJACENT TO ZINC FINGER DOMAIN, 2A"/>
    <property type="match status" value="1"/>
</dbReference>
<comment type="caution">
    <text evidence="7">The sequence shown here is derived from an EMBL/GenBank/DDBJ whole genome shotgun (WGS) entry which is preliminary data.</text>
</comment>
<accession>A0A250XLV4</accession>
<evidence type="ECO:0000256" key="3">
    <source>
        <dbReference type="PROSITE-ProRule" id="PRU00475"/>
    </source>
</evidence>
<evidence type="ECO:0000313" key="7">
    <source>
        <dbReference type="EMBL" id="GAX84054.1"/>
    </source>
</evidence>
<proteinExistence type="predicted"/>
<feature type="region of interest" description="Disordered" evidence="5">
    <location>
        <begin position="832"/>
        <end position="852"/>
    </location>
</feature>
<name>A0A250XLV4_9CHLO</name>
<feature type="region of interest" description="Disordered" evidence="5">
    <location>
        <begin position="183"/>
        <end position="218"/>
    </location>
</feature>
<evidence type="ECO:0000313" key="8">
    <source>
        <dbReference type="Proteomes" id="UP000232323"/>
    </source>
</evidence>
<evidence type="ECO:0000256" key="4">
    <source>
        <dbReference type="SAM" id="Coils"/>
    </source>
</evidence>
<feature type="compositionally biased region" description="Low complexity" evidence="5">
    <location>
        <begin position="201"/>
        <end position="217"/>
    </location>
</feature>
<dbReference type="PROSITE" id="PS51136">
    <property type="entry name" value="WAC"/>
    <property type="match status" value="1"/>
</dbReference>
<dbReference type="OrthoDB" id="550647at2759"/>
<evidence type="ECO:0000256" key="1">
    <source>
        <dbReference type="ARBA" id="ARBA00004123"/>
    </source>
</evidence>